<dbReference type="Gene3D" id="3.40.800.20">
    <property type="entry name" value="Histone deacetylase domain"/>
    <property type="match status" value="1"/>
</dbReference>
<dbReference type="STRING" id="694429.Pyrfu_0996"/>
<dbReference type="GO" id="GO:0004407">
    <property type="term" value="F:histone deacetylase activity"/>
    <property type="evidence" value="ECO:0007669"/>
    <property type="project" value="TreeGrafter"/>
</dbReference>
<dbReference type="Pfam" id="PF00850">
    <property type="entry name" value="Hist_deacetyl"/>
    <property type="match status" value="1"/>
</dbReference>
<dbReference type="RefSeq" id="WP_014026541.1">
    <property type="nucleotide sequence ID" value="NC_015931.1"/>
</dbReference>
<protein>
    <submittedName>
        <fullName evidence="2">Histone deacetylase superfamily</fullName>
    </submittedName>
</protein>
<dbReference type="InterPro" id="IPR023696">
    <property type="entry name" value="Ureohydrolase_dom_sf"/>
</dbReference>
<dbReference type="eggNOG" id="arCOG00324">
    <property type="taxonomic scope" value="Archaea"/>
</dbReference>
<evidence type="ECO:0000313" key="3">
    <source>
        <dbReference type="Proteomes" id="UP000001037"/>
    </source>
</evidence>
<dbReference type="HOGENOM" id="CLU_007727_8_0_2"/>
<dbReference type="FunCoup" id="G0EEP2">
    <property type="interactions" value="121"/>
</dbReference>
<dbReference type="InterPro" id="IPR000286">
    <property type="entry name" value="HDACs"/>
</dbReference>
<dbReference type="GeneID" id="25394849"/>
<feature type="domain" description="Histone deacetylase" evidence="1">
    <location>
        <begin position="32"/>
        <end position="315"/>
    </location>
</feature>
<evidence type="ECO:0000313" key="2">
    <source>
        <dbReference type="EMBL" id="AEM38864.1"/>
    </source>
</evidence>
<dbReference type="PRINTS" id="PR01270">
    <property type="entry name" value="HDASUPER"/>
</dbReference>
<dbReference type="AlphaFoldDB" id="G0EEP2"/>
<evidence type="ECO:0000259" key="1">
    <source>
        <dbReference type="Pfam" id="PF00850"/>
    </source>
</evidence>
<dbReference type="Proteomes" id="UP000001037">
    <property type="component" value="Chromosome"/>
</dbReference>
<dbReference type="OrthoDB" id="15331at2157"/>
<dbReference type="KEGG" id="pfm:Pyrfu_0996"/>
<name>G0EEP2_PYRF1</name>
<dbReference type="SUPFAM" id="SSF52768">
    <property type="entry name" value="Arginase/deacetylase"/>
    <property type="match status" value="1"/>
</dbReference>
<organism evidence="2 3">
    <name type="scientific">Pyrolobus fumarii (strain DSM 11204 / 1A)</name>
    <dbReference type="NCBI Taxonomy" id="694429"/>
    <lineage>
        <taxon>Archaea</taxon>
        <taxon>Thermoproteota</taxon>
        <taxon>Thermoprotei</taxon>
        <taxon>Desulfurococcales</taxon>
        <taxon>Pyrodictiaceae</taxon>
        <taxon>Pyrolobus</taxon>
    </lineage>
</organism>
<dbReference type="EMBL" id="CP002838">
    <property type="protein sequence ID" value="AEM38864.1"/>
    <property type="molecule type" value="Genomic_DNA"/>
</dbReference>
<dbReference type="GO" id="GO:0040029">
    <property type="term" value="P:epigenetic regulation of gene expression"/>
    <property type="evidence" value="ECO:0007669"/>
    <property type="project" value="TreeGrafter"/>
</dbReference>
<dbReference type="PANTHER" id="PTHR10625">
    <property type="entry name" value="HISTONE DEACETYLASE HDAC1-RELATED"/>
    <property type="match status" value="1"/>
</dbReference>
<dbReference type="InterPro" id="IPR023801">
    <property type="entry name" value="His_deacetylse_dom"/>
</dbReference>
<keyword evidence="3" id="KW-1185">Reference proteome</keyword>
<dbReference type="InParanoid" id="G0EEP2"/>
<proteinExistence type="predicted"/>
<dbReference type="PANTHER" id="PTHR10625:SF10">
    <property type="entry name" value="HISTONE DEACETYLASE HDAC1"/>
    <property type="match status" value="1"/>
</dbReference>
<dbReference type="InterPro" id="IPR037138">
    <property type="entry name" value="His_deacetylse_dom_sf"/>
</dbReference>
<gene>
    <name evidence="2" type="ordered locus">Pyrfu_0996</name>
</gene>
<sequence>MSVGAPLPVTWSERFTKFFFSSSDEVNKAWMERMKTYRRYLDETGLARCCVEFLEPREAPLEHIKWVHDEEFVEMLLEADKLPSAVVIDYGDTRAYPGFLKDLLLIIGGEEILLDHLVERGRVAGYQPFGGLHHAASRRASGFCPANDIAVLIEYARRKYGWNRFAVIDIDVHHGDGTQSIYWNDPTVLAISFHGYSPGFYPGTGNYNELGGDRAKGTKLNVPLPPGTGDKAFLTVFERLVPEALRIYRPRLIVAQLGVDGHRDDPLGILMLTTTSYVQATKMLREVAEEIGAVLVGVGGGGYGVSASRAMIAETVGLIGGLDKLPPDVRVRVEELMDPEPTSDPPQRVQSLVELADLLLQKLEEAVAPEEEEEEN</sequence>
<accession>G0EEP2</accession>
<reference evidence="2 3" key="1">
    <citation type="journal article" date="2011" name="Stand. Genomic Sci.">
        <title>Complete genome sequence of the hyperthermophilic chemolithoautotroph Pyrolobus fumarii type strain (1A).</title>
        <authorList>
            <person name="Anderson I."/>
            <person name="Goker M."/>
            <person name="Nolan M."/>
            <person name="Lucas S."/>
            <person name="Hammon N."/>
            <person name="Deshpande S."/>
            <person name="Cheng J.F."/>
            <person name="Tapia R."/>
            <person name="Han C."/>
            <person name="Goodwin L."/>
            <person name="Pitluck S."/>
            <person name="Huntemann M."/>
            <person name="Liolios K."/>
            <person name="Ivanova N."/>
            <person name="Pagani I."/>
            <person name="Mavromatis K."/>
            <person name="Ovchinikova G."/>
            <person name="Pati A."/>
            <person name="Chen A."/>
            <person name="Palaniappan K."/>
            <person name="Land M."/>
            <person name="Hauser L."/>
            <person name="Brambilla E.M."/>
            <person name="Huber H."/>
            <person name="Yasawong M."/>
            <person name="Rohde M."/>
            <person name="Spring S."/>
            <person name="Abt B."/>
            <person name="Sikorski J."/>
            <person name="Wirth R."/>
            <person name="Detter J.C."/>
            <person name="Woyke T."/>
            <person name="Bristow J."/>
            <person name="Eisen J.A."/>
            <person name="Markowitz V."/>
            <person name="Hugenholtz P."/>
            <person name="Kyrpides N.C."/>
            <person name="Klenk H.P."/>
            <person name="Lapidus A."/>
        </authorList>
    </citation>
    <scope>NUCLEOTIDE SEQUENCE [LARGE SCALE GENOMIC DNA]</scope>
    <source>
        <strain evidence="3">DSM 11204 / 1A</strain>
    </source>
</reference>